<proteinExistence type="inferred from homology"/>
<dbReference type="Pfam" id="PF01951">
    <property type="entry name" value="Archease"/>
    <property type="match status" value="1"/>
</dbReference>
<comment type="caution">
    <text evidence="7">The sequence shown here is derived from an EMBL/GenBank/DDBJ whole genome shotgun (WGS) entry which is preliminary data.</text>
</comment>
<dbReference type="Proteomes" id="UP001465755">
    <property type="component" value="Unassembled WGS sequence"/>
</dbReference>
<comment type="similarity">
    <text evidence="1">Belongs to the archease family.</text>
</comment>
<evidence type="ECO:0000313" key="7">
    <source>
        <dbReference type="EMBL" id="KAK9802981.1"/>
    </source>
</evidence>
<evidence type="ECO:0000256" key="3">
    <source>
        <dbReference type="ARBA" id="ARBA00022723"/>
    </source>
</evidence>
<organism evidence="7 8">
    <name type="scientific">Symbiochloris irregularis</name>
    <dbReference type="NCBI Taxonomy" id="706552"/>
    <lineage>
        <taxon>Eukaryota</taxon>
        <taxon>Viridiplantae</taxon>
        <taxon>Chlorophyta</taxon>
        <taxon>core chlorophytes</taxon>
        <taxon>Trebouxiophyceae</taxon>
        <taxon>Trebouxiales</taxon>
        <taxon>Trebouxiaceae</taxon>
        <taxon>Symbiochloris</taxon>
    </lineage>
</organism>
<name>A0AAW1P2X7_9CHLO</name>
<protein>
    <recommendedName>
        <fullName evidence="6">Archease domain-containing protein</fullName>
    </recommendedName>
</protein>
<keyword evidence="4" id="KW-0106">Calcium</keyword>
<feature type="compositionally biased region" description="Polar residues" evidence="5">
    <location>
        <begin position="25"/>
        <end position="34"/>
    </location>
</feature>
<keyword evidence="3" id="KW-0479">Metal-binding</keyword>
<evidence type="ECO:0000256" key="1">
    <source>
        <dbReference type="ARBA" id="ARBA00007963"/>
    </source>
</evidence>
<evidence type="ECO:0000256" key="2">
    <source>
        <dbReference type="ARBA" id="ARBA00022694"/>
    </source>
</evidence>
<evidence type="ECO:0000259" key="6">
    <source>
        <dbReference type="Pfam" id="PF01951"/>
    </source>
</evidence>
<dbReference type="FunFam" id="3.55.10.10:FF:000001">
    <property type="entry name" value="protein archease isoform X1"/>
    <property type="match status" value="1"/>
</dbReference>
<dbReference type="GO" id="GO:0046872">
    <property type="term" value="F:metal ion binding"/>
    <property type="evidence" value="ECO:0007669"/>
    <property type="project" value="UniProtKB-KW"/>
</dbReference>
<dbReference type="InterPro" id="IPR002804">
    <property type="entry name" value="Archease"/>
</dbReference>
<dbReference type="SUPFAM" id="SSF69819">
    <property type="entry name" value="MTH1598-like"/>
    <property type="match status" value="1"/>
</dbReference>
<sequence length="207" mass="22733">MSGGLPQRATGQRRRRRIEEDTAVAQPSSHSTPSAAAEATDHLQGQSASFAPDLSLVEHRHAAENGANYEYLDHPADVQLHAWGSTLEVAFEGAALAMYNYMTPLSGLTPDTGLARTFHAEAHDLHSLLFGFLDELLFVFSTELLVCCSLTVTHLDREKWTITAEGQGEKFDRQRHAIGTEIKAITYSAMQIREVPGDAEVFVIVDI</sequence>
<keyword evidence="2" id="KW-0819">tRNA processing</keyword>
<keyword evidence="8" id="KW-1185">Reference proteome</keyword>
<evidence type="ECO:0000256" key="5">
    <source>
        <dbReference type="SAM" id="MobiDB-lite"/>
    </source>
</evidence>
<dbReference type="PANTHER" id="PTHR12682:SF11">
    <property type="entry name" value="PROTEIN ARCHEASE"/>
    <property type="match status" value="1"/>
</dbReference>
<feature type="domain" description="Archease" evidence="6">
    <location>
        <begin position="69"/>
        <end position="207"/>
    </location>
</feature>
<gene>
    <name evidence="7" type="ORF">WJX73_003257</name>
</gene>
<evidence type="ECO:0000313" key="8">
    <source>
        <dbReference type="Proteomes" id="UP001465755"/>
    </source>
</evidence>
<evidence type="ECO:0000256" key="4">
    <source>
        <dbReference type="ARBA" id="ARBA00022837"/>
    </source>
</evidence>
<dbReference type="AlphaFoldDB" id="A0AAW1P2X7"/>
<feature type="region of interest" description="Disordered" evidence="5">
    <location>
        <begin position="1"/>
        <end position="44"/>
    </location>
</feature>
<reference evidence="7 8" key="1">
    <citation type="journal article" date="2024" name="Nat. Commun.">
        <title>Phylogenomics reveals the evolutionary origins of lichenization in chlorophyte algae.</title>
        <authorList>
            <person name="Puginier C."/>
            <person name="Libourel C."/>
            <person name="Otte J."/>
            <person name="Skaloud P."/>
            <person name="Haon M."/>
            <person name="Grisel S."/>
            <person name="Petersen M."/>
            <person name="Berrin J.G."/>
            <person name="Delaux P.M."/>
            <person name="Dal Grande F."/>
            <person name="Keller J."/>
        </authorList>
    </citation>
    <scope>NUCLEOTIDE SEQUENCE [LARGE SCALE GENOMIC DNA]</scope>
    <source>
        <strain evidence="7 8">SAG 2036</strain>
    </source>
</reference>
<dbReference type="GO" id="GO:0006388">
    <property type="term" value="P:tRNA splicing, via endonucleolytic cleavage and ligation"/>
    <property type="evidence" value="ECO:0007669"/>
    <property type="project" value="TreeGrafter"/>
</dbReference>
<dbReference type="PANTHER" id="PTHR12682">
    <property type="entry name" value="ARCHEASE"/>
    <property type="match status" value="1"/>
</dbReference>
<dbReference type="InterPro" id="IPR036820">
    <property type="entry name" value="Archease_dom_sf"/>
</dbReference>
<dbReference type="Gene3D" id="3.55.10.10">
    <property type="entry name" value="Archease domain"/>
    <property type="match status" value="1"/>
</dbReference>
<dbReference type="EMBL" id="JALJOQ010000064">
    <property type="protein sequence ID" value="KAK9802981.1"/>
    <property type="molecule type" value="Genomic_DNA"/>
</dbReference>
<dbReference type="InterPro" id="IPR023572">
    <property type="entry name" value="Archease_dom"/>
</dbReference>
<accession>A0AAW1P2X7</accession>
<dbReference type="GO" id="GO:0072669">
    <property type="term" value="C:tRNA-splicing ligase complex"/>
    <property type="evidence" value="ECO:0007669"/>
    <property type="project" value="TreeGrafter"/>
</dbReference>